<accession>A0A0P6JSN6</accession>
<dbReference type="PANTHER" id="PTHR24320:SF264">
    <property type="entry name" value="DEHYDROGENASE_REDUCTASE SDR FAMILY MEMBER ON CHROMOSOME X"/>
    <property type="match status" value="1"/>
</dbReference>
<dbReference type="Gene3D" id="3.40.50.720">
    <property type="entry name" value="NAD(P)-binding Rossmann-like Domain"/>
    <property type="match status" value="1"/>
</dbReference>
<evidence type="ECO:0000256" key="1">
    <source>
        <dbReference type="ARBA" id="ARBA00006484"/>
    </source>
</evidence>
<dbReference type="Pfam" id="PF00106">
    <property type="entry name" value="adh_short"/>
    <property type="match status" value="1"/>
</dbReference>
<dbReference type="PRINTS" id="PR00081">
    <property type="entry name" value="GDHRDH"/>
</dbReference>
<protein>
    <submittedName>
        <fullName evidence="3">Putative dehydrogenase with different specificities related to short-chain alcohol dehydrogenase</fullName>
    </submittedName>
</protein>
<organism evidence="3">
    <name type="scientific">Aedes aegypti</name>
    <name type="common">Yellowfever mosquito</name>
    <name type="synonym">Culex aegypti</name>
    <dbReference type="NCBI Taxonomy" id="7159"/>
    <lineage>
        <taxon>Eukaryota</taxon>
        <taxon>Metazoa</taxon>
        <taxon>Ecdysozoa</taxon>
        <taxon>Arthropoda</taxon>
        <taxon>Hexapoda</taxon>
        <taxon>Insecta</taxon>
        <taxon>Pterygota</taxon>
        <taxon>Neoptera</taxon>
        <taxon>Endopterygota</taxon>
        <taxon>Diptera</taxon>
        <taxon>Nematocera</taxon>
        <taxon>Culicoidea</taxon>
        <taxon>Culicidae</taxon>
        <taxon>Culicinae</taxon>
        <taxon>Aedini</taxon>
        <taxon>Aedes</taxon>
        <taxon>Stegomyia</taxon>
    </lineage>
</organism>
<evidence type="ECO:0000313" key="3">
    <source>
        <dbReference type="EMBL" id="JAN95680.1"/>
    </source>
</evidence>
<dbReference type="VEuPathDB" id="VectorBase:AAEL004579"/>
<dbReference type="InterPro" id="IPR036291">
    <property type="entry name" value="NAD(P)-bd_dom_sf"/>
</dbReference>
<dbReference type="EMBL" id="GDUN01000239">
    <property type="protein sequence ID" value="JAN95680.1"/>
    <property type="molecule type" value="mRNA"/>
</dbReference>
<dbReference type="SUPFAM" id="SSF51735">
    <property type="entry name" value="NAD(P)-binding Rossmann-fold domains"/>
    <property type="match status" value="1"/>
</dbReference>
<reference evidence="3" key="1">
    <citation type="journal article" date="2016" name="PLoS ONE">
        <title>A Deep Insight into the Sialome of Male and Female Aedes aegypti Mosquitoes.</title>
        <authorList>
            <person name="Ribeiro J.M."/>
            <person name="Martin-Martin I."/>
            <person name="Arca B."/>
            <person name="Calvo E."/>
        </authorList>
    </citation>
    <scope>NUCLEOTIDE SEQUENCE</scope>
    <source>
        <strain evidence="3">Liverpool</strain>
        <tissue evidence="3">Salivary glands</tissue>
    </source>
</reference>
<dbReference type="GO" id="GO:0016491">
    <property type="term" value="F:oxidoreductase activity"/>
    <property type="evidence" value="ECO:0007669"/>
    <property type="project" value="UniProtKB-KW"/>
</dbReference>
<dbReference type="AlphaFoldDB" id="A0A0P6JSN6"/>
<comment type="similarity">
    <text evidence="1">Belongs to the short-chain dehydrogenases/reductases (SDR) family.</text>
</comment>
<dbReference type="PANTHER" id="PTHR24320">
    <property type="entry name" value="RETINOL DEHYDROGENASE"/>
    <property type="match status" value="1"/>
</dbReference>
<keyword evidence="2" id="KW-0560">Oxidoreductase</keyword>
<evidence type="ECO:0000256" key="2">
    <source>
        <dbReference type="ARBA" id="ARBA00023002"/>
    </source>
</evidence>
<proteinExistence type="evidence at transcript level"/>
<sequence length="332" mass="38147">MRLMQKFALLLTIGTVTYAIRWFYIGRLYRNKRKFTGRELIVITGATSGIGLALVQELSSRNCHLVLGCRSLTSGILLRKQLERQSGPDITVDIFELNLSSLKSVARFVDNVSNLRKPIYALVNNAGIFYARPGLTVDGIEQTLQVNFLSQYLLTILLLPKLKQYPDNSRVIIVSSKAHQAIDRFPDLELHREFDDCSANRFRAYQYSKFSLVTFAHKLSSILENSSVSVHCVDPENVETNIYRSFPPLSNKLLFYLQKPLRFFLIKTPREGAQGLLYAILSPEVPRFYIVKHYSNLDEQQEVNPRVYNPIVGDTLWKLSRQLCREHLLEMI</sequence>
<name>A0A0P6JSN6_AEDAE</name>
<dbReference type="InterPro" id="IPR002347">
    <property type="entry name" value="SDR_fam"/>
</dbReference>